<dbReference type="InterPro" id="IPR029058">
    <property type="entry name" value="AB_hydrolase_fold"/>
</dbReference>
<feature type="signal peptide" evidence="4">
    <location>
        <begin position="1"/>
        <end position="21"/>
    </location>
</feature>
<dbReference type="InterPro" id="IPR008761">
    <property type="entry name" value="Peptidase_S37"/>
</dbReference>
<reference evidence="5 6" key="1">
    <citation type="journal article" date="2014" name="BMC Genomics">
        <title>Complete genome sequence of producer of the glycopeptide antibiotic Aculeximycin Kutzneria albida DSM 43870T, a representative of minor genus of Pseudonocardiaceae.</title>
        <authorList>
            <person name="Rebets Y."/>
            <person name="Tokovenko B."/>
            <person name="Lushchyk I."/>
            <person name="Ruckert C."/>
            <person name="Zaburannyi N."/>
            <person name="Bechthold A."/>
            <person name="Kalinowski J."/>
            <person name="Luzhetskyy A."/>
        </authorList>
    </citation>
    <scope>NUCLEOTIDE SEQUENCE [LARGE SCALE GENOMIC DNA]</scope>
    <source>
        <strain evidence="5">DSM 43870</strain>
    </source>
</reference>
<dbReference type="Proteomes" id="UP000019225">
    <property type="component" value="Chromosome"/>
</dbReference>
<evidence type="ECO:0000256" key="1">
    <source>
        <dbReference type="ARBA" id="ARBA00022670"/>
    </source>
</evidence>
<organism evidence="5 6">
    <name type="scientific">Kutzneria albida DSM 43870</name>
    <dbReference type="NCBI Taxonomy" id="1449976"/>
    <lineage>
        <taxon>Bacteria</taxon>
        <taxon>Bacillati</taxon>
        <taxon>Actinomycetota</taxon>
        <taxon>Actinomycetes</taxon>
        <taxon>Pseudonocardiales</taxon>
        <taxon>Pseudonocardiaceae</taxon>
        <taxon>Kutzneria</taxon>
    </lineage>
</organism>
<keyword evidence="6" id="KW-1185">Reference proteome</keyword>
<dbReference type="GO" id="GO:0004177">
    <property type="term" value="F:aminopeptidase activity"/>
    <property type="evidence" value="ECO:0007669"/>
    <property type="project" value="UniProtKB-KW"/>
</dbReference>
<dbReference type="EMBL" id="CP007155">
    <property type="protein sequence ID" value="AHH96688.1"/>
    <property type="molecule type" value="Genomic_DNA"/>
</dbReference>
<dbReference type="HOGENOM" id="CLU_039283_0_0_11"/>
<dbReference type="RefSeq" id="WP_025356811.1">
    <property type="nucleotide sequence ID" value="NZ_CP007155.1"/>
</dbReference>
<dbReference type="SUPFAM" id="SSF53474">
    <property type="entry name" value="alpha/beta-Hydrolases"/>
    <property type="match status" value="1"/>
</dbReference>
<evidence type="ECO:0000256" key="3">
    <source>
        <dbReference type="ARBA" id="ARBA00022801"/>
    </source>
</evidence>
<keyword evidence="3 5" id="KW-0378">Hydrolase</keyword>
<dbReference type="AlphaFoldDB" id="W5W662"/>
<dbReference type="Gene3D" id="3.40.50.1820">
    <property type="entry name" value="alpha/beta hydrolase"/>
    <property type="match status" value="1"/>
</dbReference>
<dbReference type="Pfam" id="PF05576">
    <property type="entry name" value="Peptidase_S37"/>
    <property type="match status" value="1"/>
</dbReference>
<dbReference type="GO" id="GO:0008239">
    <property type="term" value="F:dipeptidyl-peptidase activity"/>
    <property type="evidence" value="ECO:0007669"/>
    <property type="project" value="TreeGrafter"/>
</dbReference>
<accession>W5W662</accession>
<evidence type="ECO:0000313" key="5">
    <source>
        <dbReference type="EMBL" id="AHH96688.1"/>
    </source>
</evidence>
<dbReference type="STRING" id="1449976.KALB_3321"/>
<keyword evidence="5" id="KW-0031">Aminopeptidase</keyword>
<dbReference type="EC" id="3.4.11.-" evidence="5"/>
<dbReference type="GO" id="GO:0006508">
    <property type="term" value="P:proteolysis"/>
    <property type="evidence" value="ECO:0007669"/>
    <property type="project" value="UniProtKB-KW"/>
</dbReference>
<dbReference type="PANTHER" id="PTHR11010:SF38">
    <property type="entry name" value="LYSOSOMAL PRO-X CARBOXYPEPTIDASE"/>
    <property type="match status" value="1"/>
</dbReference>
<dbReference type="KEGG" id="kal:KALB_3321"/>
<sequence>MRRLFRVLTAAALAVASLAVAAPTAGAATDDILAKLRAVPGLTVEAEQPAPAPYRFFVLSYTQYVDHRHPSAGTFQQRLTLMHRATDRPMILHTTGYNMPAGPFLSEPTKLTEANQISVEQRFFTPSRPQPADWSDLNIWQGATDHHRIVGALKAIYGGRWISTGASKGGMTSVYHHRFYPGDVDGSVVYVAPDDVNNDEDSAYDRFFAKVGSDQCRTDMHTLQIEALHRRDKLTALFADWAKANKQTFTLVGDVDHALEYLVAEAPWAFWQYSKAADCASIPKTTASDAEVLGWFDKVNGFSGYTDQGNEKFVPYYYQAATQLGYPKVRYDHLKRELRYPPSTARTFVPKEIKTSFDPFTMLDIDLWVKFNSSHFIFVYGQNDPWGAEPFRLGPGTRDSYWYQAVGGNHGSNIAQLTSAESTQATAALRRWAGVTAPARPTVGAELNTALDKEFSLRR</sequence>
<evidence type="ECO:0000256" key="2">
    <source>
        <dbReference type="ARBA" id="ARBA00022729"/>
    </source>
</evidence>
<dbReference type="OrthoDB" id="3979391at2"/>
<dbReference type="eggNOG" id="COG1073">
    <property type="taxonomic scope" value="Bacteria"/>
</dbReference>
<name>W5W662_9PSEU</name>
<protein>
    <submittedName>
        <fullName evidence="5">Prolyl tri/tetrapeptidyl aminopeptidase</fullName>
        <ecNumber evidence="5">3.4.11.-</ecNumber>
    </submittedName>
</protein>
<dbReference type="ESTHER" id="9pseu-w5w662">
    <property type="family name" value="Peptidase_S37"/>
</dbReference>
<evidence type="ECO:0000256" key="4">
    <source>
        <dbReference type="SAM" id="SignalP"/>
    </source>
</evidence>
<feature type="chain" id="PRO_5038545143" evidence="4">
    <location>
        <begin position="22"/>
        <end position="459"/>
    </location>
</feature>
<keyword evidence="2 4" id="KW-0732">Signal</keyword>
<evidence type="ECO:0000313" key="6">
    <source>
        <dbReference type="Proteomes" id="UP000019225"/>
    </source>
</evidence>
<gene>
    <name evidence="5" type="ORF">KALB_3321</name>
</gene>
<keyword evidence="1" id="KW-0645">Protease</keyword>
<proteinExistence type="predicted"/>
<dbReference type="PATRIC" id="fig|1449976.3.peg.3339"/>
<dbReference type="PANTHER" id="PTHR11010">
    <property type="entry name" value="PROTEASE S28 PRO-X CARBOXYPEPTIDASE-RELATED"/>
    <property type="match status" value="1"/>
</dbReference>